<dbReference type="Proteomes" id="UP000291106">
    <property type="component" value="Chromosome"/>
</dbReference>
<evidence type="ECO:0008006" key="3">
    <source>
        <dbReference type="Google" id="ProtNLM"/>
    </source>
</evidence>
<accession>A0A411PEG0</accession>
<evidence type="ECO:0000313" key="1">
    <source>
        <dbReference type="EMBL" id="QBF81852.1"/>
    </source>
</evidence>
<dbReference type="RefSeq" id="WP_130597826.1">
    <property type="nucleotide sequence ID" value="NZ_CP036200.1"/>
</dbReference>
<dbReference type="OrthoDB" id="547265at2"/>
<proteinExistence type="predicted"/>
<dbReference type="EMBL" id="CP036200">
    <property type="protein sequence ID" value="QBF81852.1"/>
    <property type="molecule type" value="Genomic_DNA"/>
</dbReference>
<organism evidence="1 2">
    <name type="scientific">Shewanella maritima</name>
    <dbReference type="NCBI Taxonomy" id="2520507"/>
    <lineage>
        <taxon>Bacteria</taxon>
        <taxon>Pseudomonadati</taxon>
        <taxon>Pseudomonadota</taxon>
        <taxon>Gammaproteobacteria</taxon>
        <taxon>Alteromonadales</taxon>
        <taxon>Shewanellaceae</taxon>
        <taxon>Shewanella</taxon>
    </lineage>
</organism>
<keyword evidence="2" id="KW-1185">Reference proteome</keyword>
<dbReference type="AlphaFoldDB" id="A0A411PEG0"/>
<dbReference type="SUPFAM" id="SSF52540">
    <property type="entry name" value="P-loop containing nucleoside triphosphate hydrolases"/>
    <property type="match status" value="1"/>
</dbReference>
<gene>
    <name evidence="1" type="ORF">EXU30_03425</name>
</gene>
<reference evidence="1 2" key="1">
    <citation type="submission" date="2019-02" db="EMBL/GenBank/DDBJ databases">
        <title>Shewanella sp. D4-2 isolated from Dokdo Island.</title>
        <authorList>
            <person name="Baek K."/>
        </authorList>
    </citation>
    <scope>NUCLEOTIDE SEQUENCE [LARGE SCALE GENOMIC DNA]</scope>
    <source>
        <strain evidence="1 2">D4-2</strain>
    </source>
</reference>
<dbReference type="InterPro" id="IPR027417">
    <property type="entry name" value="P-loop_NTPase"/>
</dbReference>
<dbReference type="KEGG" id="smai:EXU30_03425"/>
<protein>
    <recommendedName>
        <fullName evidence="3">Sulfotransferase family protein</fullName>
    </recommendedName>
</protein>
<sequence>MKKLVLHIGPHKTASTYIQKSLLENTAYLSSKGWTYPDDEILQYGHHPFVNWLLNGDYDQLEHYTERLKALNSNILLSSENFDRLNQQQIQKLHDVVNKCFEVHILYVYRRADEKLISSWSESIKHGNVQVWQDYALEHLLRPFVSSCLGDTGILLKYAKVFGKQYIAVVDYDIAKSDNQDLVELVLALYQIDDTGYCYNNQVINQAPNKKIIEVLRLLNRYHSKKTGTNAQSKRLRARFFKYLNNEAAVRKKIDNLPAWEDKVSIADTFVLNRLKANFHKEFDANIVNYDDSFVLPAKVFALPTVELQSDSDFIKKLYADVMSVEI</sequence>
<evidence type="ECO:0000313" key="2">
    <source>
        <dbReference type="Proteomes" id="UP000291106"/>
    </source>
</evidence>
<name>A0A411PEG0_9GAMM</name>